<keyword evidence="3" id="KW-0547">Nucleotide-binding</keyword>
<name>A0A1M4S4T7_9ACTN</name>
<dbReference type="OrthoDB" id="9804819at2"/>
<evidence type="ECO:0000259" key="5">
    <source>
        <dbReference type="PROSITE" id="PS50893"/>
    </source>
</evidence>
<proteinExistence type="inferred from homology"/>
<dbReference type="GO" id="GO:0005524">
    <property type="term" value="F:ATP binding"/>
    <property type="evidence" value="ECO:0007669"/>
    <property type="project" value="UniProtKB-KW"/>
</dbReference>
<keyword evidence="4 6" id="KW-0067">ATP-binding</keyword>
<evidence type="ECO:0000256" key="2">
    <source>
        <dbReference type="ARBA" id="ARBA00022448"/>
    </source>
</evidence>
<comment type="similarity">
    <text evidence="1">Belongs to the ABC transporter superfamily.</text>
</comment>
<dbReference type="EMBL" id="FQUL01000001">
    <property type="protein sequence ID" value="SHE27170.1"/>
    <property type="molecule type" value="Genomic_DNA"/>
</dbReference>
<dbReference type="Gene3D" id="3.40.50.300">
    <property type="entry name" value="P-loop containing nucleotide triphosphate hydrolases"/>
    <property type="match status" value="1"/>
</dbReference>
<dbReference type="InterPro" id="IPR003593">
    <property type="entry name" value="AAA+_ATPase"/>
</dbReference>
<dbReference type="Pfam" id="PF00005">
    <property type="entry name" value="ABC_tran"/>
    <property type="match status" value="1"/>
</dbReference>
<dbReference type="InterPro" id="IPR003439">
    <property type="entry name" value="ABC_transporter-like_ATP-bd"/>
</dbReference>
<evidence type="ECO:0000256" key="1">
    <source>
        <dbReference type="ARBA" id="ARBA00005417"/>
    </source>
</evidence>
<dbReference type="Proteomes" id="UP000184295">
    <property type="component" value="Unassembled WGS sequence"/>
</dbReference>
<dbReference type="SUPFAM" id="SSF52540">
    <property type="entry name" value="P-loop containing nucleoside triphosphate hydrolases"/>
    <property type="match status" value="1"/>
</dbReference>
<keyword evidence="7" id="KW-1185">Reference proteome</keyword>
<dbReference type="AlphaFoldDB" id="A0A1M4S4T7"/>
<dbReference type="GO" id="GO:0016887">
    <property type="term" value="F:ATP hydrolysis activity"/>
    <property type="evidence" value="ECO:0007669"/>
    <property type="project" value="InterPro"/>
</dbReference>
<protein>
    <submittedName>
        <fullName evidence="6">ABC-2 type transport system ATP-binding protein</fullName>
    </submittedName>
</protein>
<evidence type="ECO:0000256" key="4">
    <source>
        <dbReference type="ARBA" id="ARBA00022840"/>
    </source>
</evidence>
<evidence type="ECO:0000256" key="3">
    <source>
        <dbReference type="ARBA" id="ARBA00022741"/>
    </source>
</evidence>
<dbReference type="RefSeq" id="WP_072787554.1">
    <property type="nucleotide sequence ID" value="NZ_FQUL01000001.1"/>
</dbReference>
<organism evidence="6 7">
    <name type="scientific">Ferrithrix thermotolerans DSM 19514</name>
    <dbReference type="NCBI Taxonomy" id="1121881"/>
    <lineage>
        <taxon>Bacteria</taxon>
        <taxon>Bacillati</taxon>
        <taxon>Actinomycetota</taxon>
        <taxon>Acidimicrobiia</taxon>
        <taxon>Acidimicrobiales</taxon>
        <taxon>Acidimicrobiaceae</taxon>
        <taxon>Ferrithrix</taxon>
    </lineage>
</organism>
<evidence type="ECO:0000313" key="6">
    <source>
        <dbReference type="EMBL" id="SHE27170.1"/>
    </source>
</evidence>
<dbReference type="PANTHER" id="PTHR43335">
    <property type="entry name" value="ABC TRANSPORTER, ATP-BINDING PROTEIN"/>
    <property type="match status" value="1"/>
</dbReference>
<dbReference type="SMART" id="SM00382">
    <property type="entry name" value="AAA"/>
    <property type="match status" value="1"/>
</dbReference>
<evidence type="ECO:0000313" key="7">
    <source>
        <dbReference type="Proteomes" id="UP000184295"/>
    </source>
</evidence>
<dbReference type="STRING" id="1121881.SAMN02745225_00032"/>
<dbReference type="InterPro" id="IPR027417">
    <property type="entry name" value="P-loop_NTPase"/>
</dbReference>
<sequence length="314" mass="33988">MADDYVIEIDSLSKRFKQKVAVDAISLSVPKGSIFGFLGPNGAGKTTTIRMLLGLIFPDSGSARVLSREVPRGLREVLPKVGAMIEGPGFVPYLSGLQNVKRLLAAAHVTGAEADRLAMSALERVGLAKVANLSAKRYSLGMKQRLSLAWAVALPRELYILDEPTNGLDPAGMREVREIVVNLAKEGSTIFLSSHLLSEVDQICTDVALMSQGRIIKSGPMETLKEDQVGYLEVVVDSPERARDLIGAWYPDLSVFVGPDSSTIRLAVGQDDDFAGKLNYRLVTEGVTVSGLRFSGRTLEDIFVRYVGEGFDVS</sequence>
<keyword evidence="2" id="KW-0813">Transport</keyword>
<accession>A0A1M4S4T7</accession>
<dbReference type="PROSITE" id="PS50893">
    <property type="entry name" value="ABC_TRANSPORTER_2"/>
    <property type="match status" value="1"/>
</dbReference>
<feature type="domain" description="ABC transporter" evidence="5">
    <location>
        <begin position="7"/>
        <end position="237"/>
    </location>
</feature>
<gene>
    <name evidence="6" type="ORF">SAMN02745225_00032</name>
</gene>
<dbReference type="PANTHER" id="PTHR43335:SF4">
    <property type="entry name" value="ABC TRANSPORTER, ATP-BINDING PROTEIN"/>
    <property type="match status" value="1"/>
</dbReference>
<reference evidence="7" key="1">
    <citation type="submission" date="2016-11" db="EMBL/GenBank/DDBJ databases">
        <authorList>
            <person name="Varghese N."/>
            <person name="Submissions S."/>
        </authorList>
    </citation>
    <scope>NUCLEOTIDE SEQUENCE [LARGE SCALE GENOMIC DNA]</scope>
    <source>
        <strain evidence="7">DSM 19514</strain>
    </source>
</reference>